<feature type="compositionally biased region" description="Gly residues" evidence="1">
    <location>
        <begin position="107"/>
        <end position="118"/>
    </location>
</feature>
<feature type="region of interest" description="Disordered" evidence="1">
    <location>
        <begin position="99"/>
        <end position="125"/>
    </location>
</feature>
<proteinExistence type="predicted"/>
<dbReference type="InterPro" id="IPR015915">
    <property type="entry name" value="Kelch-typ_b-propeller"/>
</dbReference>
<organism evidence="2 3">
    <name type="scientific">Vitrella brassicaformis (strain CCMP3155)</name>
    <dbReference type="NCBI Taxonomy" id="1169540"/>
    <lineage>
        <taxon>Eukaryota</taxon>
        <taxon>Sar</taxon>
        <taxon>Alveolata</taxon>
        <taxon>Colpodellida</taxon>
        <taxon>Vitrellaceae</taxon>
        <taxon>Vitrella</taxon>
    </lineage>
</organism>
<dbReference type="Proteomes" id="UP000041254">
    <property type="component" value="Unassembled WGS sequence"/>
</dbReference>
<feature type="region of interest" description="Disordered" evidence="1">
    <location>
        <begin position="555"/>
        <end position="580"/>
    </location>
</feature>
<feature type="compositionally biased region" description="Basic and acidic residues" evidence="1">
    <location>
        <begin position="637"/>
        <end position="647"/>
    </location>
</feature>
<dbReference type="Pfam" id="PF24681">
    <property type="entry name" value="Kelch_KLHDC2_KLHL20_DRC7"/>
    <property type="match status" value="1"/>
</dbReference>
<dbReference type="VEuPathDB" id="CryptoDB:Vbra_13884"/>
<feature type="region of interest" description="Disordered" evidence="1">
    <location>
        <begin position="615"/>
        <end position="717"/>
    </location>
</feature>
<feature type="compositionally biased region" description="Acidic residues" evidence="1">
    <location>
        <begin position="681"/>
        <end position="701"/>
    </location>
</feature>
<sequence>MSAPVRVSEGDLDDTLLYHIWEFISGEEIAAGPAAVNARWAALADPDTSAPLWRLRYQDTFSHLPVRTVAGNGHFHPTPAPSVPVAAAAAAAAAASASGSASSPAAGAGGGEGQGEAGGDGDGDAVTEWQYREAYRRAAELCDLTESRQHGGLVWGMAKYTEDMGQDQAMDMERECPKIWIESRAEYLYAYGGWSSSGGPCNDLWRLPLPSLLSTGEYSWSACRTHNTPPPPSYGQSVTPVFDINKPLNKGAPQPPDRLFVNGGYLSGGYRNESDGWGVLEMAYLDGKTDDKPSDTKDDEAASEVKEYRSSRDTSFARSLAFVPARLSGHSRKGRETEPKDRCLTWVLGGSKAAERTTTTTSGGRMAKSSVPGRAFHSATYVPFSSKKHREGYIFIFGGNENSQPVNTSVIVDVATWQWHTGAAEVSGVPPAPRNSHSATLVQSRYVFVIGGANGRDVPRMGQDFEDLHLFDGHTKTWIAFDDLPWVSKGLQPTFAIPESHKRCLGRAHTAVLAGQKIILFGGHRGGCRELVVFNTATGRLYVPVMATNARVDGMVKGKDGKTPAASPAEAELPSRKEEASSSSCAAAAAAAAPPPPPAACAPAASAAAAVSAAVDKKGQGEGGGDGGTTDRKRRRDSPDMDTDRPLPKKGQTAQRQDSDHGNDDEDDSDEEEWVAPVHESEDDDIDEDGDDDDAYEEIDSEGGWSDARAPDGPRDGFAGAAHVTVYKPRPRSFHASVWTGHNMVTYGGWSPTGGTFSDVHVLSVIDSVTEEEILPVNAPDVTAPFPSRFSRDPLPARQMRFDRHFAPLQVAPQELLQLLRLMAGQPRNDEGEGENDDGDGDDDDDEDEMPDLEDDDERQEASEAQPSGTADAAGLEPSPGENVD</sequence>
<dbReference type="AlphaFoldDB" id="A0A0G4EXS9"/>
<gene>
    <name evidence="2" type="ORF">Vbra_13884</name>
</gene>
<dbReference type="EMBL" id="CDMY01000340">
    <property type="protein sequence ID" value="CEM03419.1"/>
    <property type="molecule type" value="Genomic_DNA"/>
</dbReference>
<accession>A0A0G4EXS9</accession>
<feature type="compositionally biased region" description="Acidic residues" evidence="1">
    <location>
        <begin position="663"/>
        <end position="674"/>
    </location>
</feature>
<protein>
    <submittedName>
        <fullName evidence="2">Uncharacterized protein</fullName>
    </submittedName>
</protein>
<feature type="compositionally biased region" description="Acidic residues" evidence="1">
    <location>
        <begin position="832"/>
        <end position="859"/>
    </location>
</feature>
<dbReference type="Gene3D" id="2.120.10.80">
    <property type="entry name" value="Kelch-type beta propeller"/>
    <property type="match status" value="1"/>
</dbReference>
<dbReference type="STRING" id="1169540.A0A0G4EXS9"/>
<evidence type="ECO:0000256" key="1">
    <source>
        <dbReference type="SAM" id="MobiDB-lite"/>
    </source>
</evidence>
<dbReference type="PhylomeDB" id="A0A0G4EXS9"/>
<reference evidence="2 3" key="1">
    <citation type="submission" date="2014-11" db="EMBL/GenBank/DDBJ databases">
        <authorList>
            <person name="Zhu J."/>
            <person name="Qi W."/>
            <person name="Song R."/>
        </authorList>
    </citation>
    <scope>NUCLEOTIDE SEQUENCE [LARGE SCALE GENOMIC DNA]</scope>
</reference>
<feature type="region of interest" description="Disordered" evidence="1">
    <location>
        <begin position="826"/>
        <end position="885"/>
    </location>
</feature>
<dbReference type="InParanoid" id="A0A0G4EXS9"/>
<evidence type="ECO:0000313" key="2">
    <source>
        <dbReference type="EMBL" id="CEM03419.1"/>
    </source>
</evidence>
<dbReference type="OrthoDB" id="432528at2759"/>
<name>A0A0G4EXS9_VITBC</name>
<dbReference type="SUPFAM" id="SSF117281">
    <property type="entry name" value="Kelch motif"/>
    <property type="match status" value="1"/>
</dbReference>
<dbReference type="PANTHER" id="PTHR23244:SF471">
    <property type="entry name" value="GUANINE NUCLEOTIDE-BINDING PROTEIN SUBUNIT BETA 1-RELATED"/>
    <property type="match status" value="1"/>
</dbReference>
<keyword evidence="3" id="KW-1185">Reference proteome</keyword>
<evidence type="ECO:0000313" key="3">
    <source>
        <dbReference type="Proteomes" id="UP000041254"/>
    </source>
</evidence>
<dbReference type="PANTHER" id="PTHR23244">
    <property type="entry name" value="KELCH REPEAT DOMAIN"/>
    <property type="match status" value="1"/>
</dbReference>